<dbReference type="PANTHER" id="PTHR34203">
    <property type="entry name" value="METHYLTRANSFERASE, FKBM FAMILY PROTEIN"/>
    <property type="match status" value="1"/>
</dbReference>
<dbReference type="Proteomes" id="UP001230207">
    <property type="component" value="Unassembled WGS sequence"/>
</dbReference>
<name>A0ABU0BV98_9HYPH</name>
<protein>
    <submittedName>
        <fullName evidence="2">FkbM family methyltransferase</fullName>
    </submittedName>
</protein>
<dbReference type="Pfam" id="PF05050">
    <property type="entry name" value="Methyltransf_21"/>
    <property type="match status" value="1"/>
</dbReference>
<dbReference type="InterPro" id="IPR052514">
    <property type="entry name" value="SAM-dependent_MTase"/>
</dbReference>
<dbReference type="GO" id="GO:0008168">
    <property type="term" value="F:methyltransferase activity"/>
    <property type="evidence" value="ECO:0007669"/>
    <property type="project" value="UniProtKB-KW"/>
</dbReference>
<dbReference type="GO" id="GO:0032259">
    <property type="term" value="P:methylation"/>
    <property type="evidence" value="ECO:0007669"/>
    <property type="project" value="UniProtKB-KW"/>
</dbReference>
<dbReference type="InterPro" id="IPR006342">
    <property type="entry name" value="FkbM_mtfrase"/>
</dbReference>
<dbReference type="SUPFAM" id="SSF53335">
    <property type="entry name" value="S-adenosyl-L-methionine-dependent methyltransferases"/>
    <property type="match status" value="1"/>
</dbReference>
<organism evidence="2 3">
    <name type="scientific">Pararhizobium capsulatum DSM 1112</name>
    <dbReference type="NCBI Taxonomy" id="1121113"/>
    <lineage>
        <taxon>Bacteria</taxon>
        <taxon>Pseudomonadati</taxon>
        <taxon>Pseudomonadota</taxon>
        <taxon>Alphaproteobacteria</taxon>
        <taxon>Hyphomicrobiales</taxon>
        <taxon>Rhizobiaceae</taxon>
        <taxon>Rhizobium/Agrobacterium group</taxon>
        <taxon>Pararhizobium</taxon>
    </lineage>
</organism>
<sequence>MSASAHPVPSLWQKAQYWTDKMLWGYRAVGIGAALKGSARMAYLYARRPNHSELHLRSGQILEFKFPSQLPRALLMFGDFVDPEFAFLRRTVRPDWIVADVGAAIGQFTLFAAILPVASVCAFEPSAANVAALAANIKRNGVADRVTIHKTALSNCETESRFDTTESTWVSGLSETGSEIVAVRTLTDEFPRLGLDHVSVLKINVAGFEPSVLEGAMGYLAGGGADILILLLGLGSLDWYAKVAKLGYRFFYYHPKEAALYEVTAFDADSVLNHRPWPARNIIALYPPAVEAARAAGISVRRL</sequence>
<dbReference type="NCBIfam" id="TIGR01444">
    <property type="entry name" value="fkbM_fam"/>
    <property type="match status" value="1"/>
</dbReference>
<dbReference type="Gene3D" id="3.40.50.150">
    <property type="entry name" value="Vaccinia Virus protein VP39"/>
    <property type="match status" value="1"/>
</dbReference>
<reference evidence="2 3" key="1">
    <citation type="submission" date="2023-07" db="EMBL/GenBank/DDBJ databases">
        <title>Genomic Encyclopedia of Type Strains, Phase IV (KMG-IV): sequencing the most valuable type-strain genomes for metagenomic binning, comparative biology and taxonomic classification.</title>
        <authorList>
            <person name="Goeker M."/>
        </authorList>
    </citation>
    <scope>NUCLEOTIDE SEQUENCE [LARGE SCALE GENOMIC DNA]</scope>
    <source>
        <strain evidence="2 3">DSM 1112</strain>
    </source>
</reference>
<accession>A0ABU0BV98</accession>
<evidence type="ECO:0000259" key="1">
    <source>
        <dbReference type="Pfam" id="PF05050"/>
    </source>
</evidence>
<keyword evidence="2" id="KW-0808">Transferase</keyword>
<keyword evidence="3" id="KW-1185">Reference proteome</keyword>
<evidence type="ECO:0000313" key="3">
    <source>
        <dbReference type="Proteomes" id="UP001230207"/>
    </source>
</evidence>
<evidence type="ECO:0000313" key="2">
    <source>
        <dbReference type="EMBL" id="MDQ0322169.1"/>
    </source>
</evidence>
<dbReference type="InterPro" id="IPR029063">
    <property type="entry name" value="SAM-dependent_MTases_sf"/>
</dbReference>
<dbReference type="EMBL" id="JAUSVF010000002">
    <property type="protein sequence ID" value="MDQ0322169.1"/>
    <property type="molecule type" value="Genomic_DNA"/>
</dbReference>
<dbReference type="PANTHER" id="PTHR34203:SF15">
    <property type="entry name" value="SLL1173 PROTEIN"/>
    <property type="match status" value="1"/>
</dbReference>
<feature type="domain" description="Methyltransferase FkbM" evidence="1">
    <location>
        <begin position="100"/>
        <end position="217"/>
    </location>
</feature>
<keyword evidence="2" id="KW-0489">Methyltransferase</keyword>
<comment type="caution">
    <text evidence="2">The sequence shown here is derived from an EMBL/GenBank/DDBJ whole genome shotgun (WGS) entry which is preliminary data.</text>
</comment>
<proteinExistence type="predicted"/>
<dbReference type="RefSeq" id="WP_307233726.1">
    <property type="nucleotide sequence ID" value="NZ_JAUSVF010000002.1"/>
</dbReference>
<gene>
    <name evidence="2" type="ORF">QO002_004375</name>
</gene>